<dbReference type="AlphaFoldDB" id="A0A517T154"/>
<proteinExistence type="predicted"/>
<dbReference type="RefSeq" id="WP_145276672.1">
    <property type="nucleotide sequence ID" value="NZ_CP036272.1"/>
</dbReference>
<reference evidence="1 2" key="1">
    <citation type="submission" date="2019-02" db="EMBL/GenBank/DDBJ databases">
        <title>Deep-cultivation of Planctomycetes and their phenomic and genomic characterization uncovers novel biology.</title>
        <authorList>
            <person name="Wiegand S."/>
            <person name="Jogler M."/>
            <person name="Boedeker C."/>
            <person name="Pinto D."/>
            <person name="Vollmers J."/>
            <person name="Rivas-Marin E."/>
            <person name="Kohn T."/>
            <person name="Peeters S.H."/>
            <person name="Heuer A."/>
            <person name="Rast P."/>
            <person name="Oberbeckmann S."/>
            <person name="Bunk B."/>
            <person name="Jeske O."/>
            <person name="Meyerdierks A."/>
            <person name="Storesund J.E."/>
            <person name="Kallscheuer N."/>
            <person name="Luecker S."/>
            <person name="Lage O.M."/>
            <person name="Pohl T."/>
            <person name="Merkel B.J."/>
            <person name="Hornburger P."/>
            <person name="Mueller R.-W."/>
            <person name="Bruemmer F."/>
            <person name="Labrenz M."/>
            <person name="Spormann A.M."/>
            <person name="Op den Camp H."/>
            <person name="Overmann J."/>
            <person name="Amann R."/>
            <person name="Jetten M.S.M."/>
            <person name="Mascher T."/>
            <person name="Medema M.H."/>
            <person name="Devos D.P."/>
            <person name="Kaster A.-K."/>
            <person name="Ovreas L."/>
            <person name="Rohde M."/>
            <person name="Galperin M.Y."/>
            <person name="Jogler C."/>
        </authorList>
    </citation>
    <scope>NUCLEOTIDE SEQUENCE [LARGE SCALE GENOMIC DNA]</scope>
    <source>
        <strain evidence="1 2">SV_7m_r</strain>
    </source>
</reference>
<sequence length="179" mass="20659">MLAGALLFLLGSVMLHPVHETVAELQWDQTENSLQVALRLDTQDEQWLQKRYGKADAKSWQVDLLRRQYAFLMKPPKERQAGEKQAIGMPIEWVGRQPEGAHVWWFFEVPCPNGQRPQWLYSQLLFDQSSTFLHRIIVLQDAATKEHTASSNQPAEGKKPASALIRSKQRLFKLPFKTH</sequence>
<organism evidence="1 2">
    <name type="scientific">Stieleria bergensis</name>
    <dbReference type="NCBI Taxonomy" id="2528025"/>
    <lineage>
        <taxon>Bacteria</taxon>
        <taxon>Pseudomonadati</taxon>
        <taxon>Planctomycetota</taxon>
        <taxon>Planctomycetia</taxon>
        <taxon>Pirellulales</taxon>
        <taxon>Pirellulaceae</taxon>
        <taxon>Stieleria</taxon>
    </lineage>
</organism>
<dbReference type="Proteomes" id="UP000315003">
    <property type="component" value="Chromosome"/>
</dbReference>
<dbReference type="InterPro" id="IPR046525">
    <property type="entry name" value="DUF6702"/>
</dbReference>
<protein>
    <submittedName>
        <fullName evidence="1">Uncharacterized protein</fullName>
    </submittedName>
</protein>
<gene>
    <name evidence="1" type="ORF">SV7mr_46720</name>
</gene>
<dbReference type="EMBL" id="CP036272">
    <property type="protein sequence ID" value="QDT62125.1"/>
    <property type="molecule type" value="Genomic_DNA"/>
</dbReference>
<evidence type="ECO:0000313" key="2">
    <source>
        <dbReference type="Proteomes" id="UP000315003"/>
    </source>
</evidence>
<dbReference type="Pfam" id="PF20420">
    <property type="entry name" value="DUF6702"/>
    <property type="match status" value="1"/>
</dbReference>
<keyword evidence="2" id="KW-1185">Reference proteome</keyword>
<evidence type="ECO:0000313" key="1">
    <source>
        <dbReference type="EMBL" id="QDT62125.1"/>
    </source>
</evidence>
<dbReference type="OrthoDB" id="273910at2"/>
<name>A0A517T154_9BACT</name>
<accession>A0A517T154</accession>